<protein>
    <submittedName>
        <fullName evidence="1">Uncharacterized protein</fullName>
    </submittedName>
</protein>
<organism evidence="1 2">
    <name type="scientific">Discina gigas</name>
    <dbReference type="NCBI Taxonomy" id="1032678"/>
    <lineage>
        <taxon>Eukaryota</taxon>
        <taxon>Fungi</taxon>
        <taxon>Dikarya</taxon>
        <taxon>Ascomycota</taxon>
        <taxon>Pezizomycotina</taxon>
        <taxon>Pezizomycetes</taxon>
        <taxon>Pezizales</taxon>
        <taxon>Discinaceae</taxon>
        <taxon>Discina</taxon>
    </lineage>
</organism>
<dbReference type="Proteomes" id="UP001447188">
    <property type="component" value="Unassembled WGS sequence"/>
</dbReference>
<dbReference type="EMBL" id="JBBBZM010000071">
    <property type="protein sequence ID" value="KAL0635396.1"/>
    <property type="molecule type" value="Genomic_DNA"/>
</dbReference>
<keyword evidence="2" id="KW-1185">Reference proteome</keyword>
<accession>A0ABR3GIK0</accession>
<name>A0ABR3GIK0_9PEZI</name>
<gene>
    <name evidence="1" type="ORF">Q9L58_005695</name>
</gene>
<comment type="caution">
    <text evidence="1">The sequence shown here is derived from an EMBL/GenBank/DDBJ whole genome shotgun (WGS) entry which is preliminary data.</text>
</comment>
<evidence type="ECO:0000313" key="1">
    <source>
        <dbReference type="EMBL" id="KAL0635396.1"/>
    </source>
</evidence>
<proteinExistence type="predicted"/>
<evidence type="ECO:0000313" key="2">
    <source>
        <dbReference type="Proteomes" id="UP001447188"/>
    </source>
</evidence>
<reference evidence="1 2" key="1">
    <citation type="submission" date="2024-02" db="EMBL/GenBank/DDBJ databases">
        <title>Discinaceae phylogenomics.</title>
        <authorList>
            <person name="Dirks A.C."/>
            <person name="James T.Y."/>
        </authorList>
    </citation>
    <scope>NUCLEOTIDE SEQUENCE [LARGE SCALE GENOMIC DNA]</scope>
    <source>
        <strain evidence="1 2">ACD0624</strain>
    </source>
</reference>
<sequence length="147" mass="16322">MSSTPIKISLVQLPRSDFTSENLPGLIRDSLHLVCSLPSSAGTSRESSALDLKWHLAKSDADIKVFYSTHEGERWTARVTMADVPYDLVRKSLCEGKLESEKEYLAQPGDTMEILATEKFDDVKIQIEGKITPSTAVTLRPTPTRLD</sequence>